<feature type="compositionally biased region" description="Low complexity" evidence="7">
    <location>
        <begin position="1112"/>
        <end position="1122"/>
    </location>
</feature>
<feature type="compositionally biased region" description="Low complexity" evidence="7">
    <location>
        <begin position="1878"/>
        <end position="1893"/>
    </location>
</feature>
<dbReference type="PROSITE" id="PS50004">
    <property type="entry name" value="C2"/>
    <property type="match status" value="1"/>
</dbReference>
<evidence type="ECO:0000313" key="12">
    <source>
        <dbReference type="Proteomes" id="UP000789390"/>
    </source>
</evidence>
<keyword evidence="3" id="KW-0805">Transcription regulation</keyword>
<feature type="region of interest" description="Disordered" evidence="7">
    <location>
        <begin position="334"/>
        <end position="366"/>
    </location>
</feature>
<feature type="region of interest" description="Disordered" evidence="7">
    <location>
        <begin position="1325"/>
        <end position="1363"/>
    </location>
</feature>
<feature type="domain" description="C2" evidence="8">
    <location>
        <begin position="413"/>
        <end position="531"/>
    </location>
</feature>
<feature type="region of interest" description="Disordered" evidence="7">
    <location>
        <begin position="383"/>
        <end position="417"/>
    </location>
</feature>
<dbReference type="InterPro" id="IPR036388">
    <property type="entry name" value="WH-like_DNA-bd_sf"/>
</dbReference>
<feature type="compositionally biased region" description="Low complexity" evidence="7">
    <location>
        <begin position="914"/>
        <end position="938"/>
    </location>
</feature>
<feature type="compositionally biased region" description="Polar residues" evidence="7">
    <location>
        <begin position="390"/>
        <end position="399"/>
    </location>
</feature>
<feature type="domain" description="Rho-GAP" evidence="9">
    <location>
        <begin position="569"/>
        <end position="786"/>
    </location>
</feature>
<dbReference type="InterPro" id="IPR057459">
    <property type="entry name" value="SYDE1/2_C2"/>
</dbReference>
<feature type="domain" description="RFX-type winged-helix" evidence="10">
    <location>
        <begin position="1382"/>
        <end position="1457"/>
    </location>
</feature>
<dbReference type="GO" id="GO:0005634">
    <property type="term" value="C:nucleus"/>
    <property type="evidence" value="ECO:0007669"/>
    <property type="project" value="UniProtKB-SubCell"/>
</dbReference>
<feature type="compositionally biased region" description="Low complexity" evidence="7">
    <location>
        <begin position="1854"/>
        <end position="1868"/>
    </location>
</feature>
<dbReference type="InterPro" id="IPR000198">
    <property type="entry name" value="RhoGAP_dom"/>
</dbReference>
<dbReference type="GO" id="GO:0030030">
    <property type="term" value="P:cell projection organization"/>
    <property type="evidence" value="ECO:0007669"/>
    <property type="project" value="TreeGrafter"/>
</dbReference>
<feature type="region of interest" description="Disordered" evidence="7">
    <location>
        <begin position="1848"/>
        <end position="1914"/>
    </location>
</feature>
<proteinExistence type="predicted"/>
<dbReference type="GO" id="GO:0003677">
    <property type="term" value="F:DNA binding"/>
    <property type="evidence" value="ECO:0007669"/>
    <property type="project" value="UniProtKB-KW"/>
</dbReference>
<dbReference type="Gene3D" id="1.10.555.10">
    <property type="entry name" value="Rho GTPase activation protein"/>
    <property type="match status" value="1"/>
</dbReference>
<feature type="region of interest" description="Disordered" evidence="7">
    <location>
        <begin position="1"/>
        <end position="207"/>
    </location>
</feature>
<feature type="compositionally biased region" description="Polar residues" evidence="7">
    <location>
        <begin position="162"/>
        <end position="177"/>
    </location>
</feature>
<accession>A0A8J2RQ07</accession>
<evidence type="ECO:0000256" key="4">
    <source>
        <dbReference type="ARBA" id="ARBA00023125"/>
    </source>
</evidence>
<feature type="compositionally biased region" description="Low complexity" evidence="7">
    <location>
        <begin position="967"/>
        <end position="983"/>
    </location>
</feature>
<keyword evidence="4" id="KW-0238">DNA-binding</keyword>
<evidence type="ECO:0000313" key="11">
    <source>
        <dbReference type="EMBL" id="CAH0107389.1"/>
    </source>
</evidence>
<feature type="compositionally biased region" description="Low complexity" evidence="7">
    <location>
        <begin position="194"/>
        <end position="207"/>
    </location>
</feature>
<dbReference type="Proteomes" id="UP000789390">
    <property type="component" value="Unassembled WGS sequence"/>
</dbReference>
<dbReference type="InterPro" id="IPR052118">
    <property type="entry name" value="Rho-GAP_regulator"/>
</dbReference>
<organism evidence="11 12">
    <name type="scientific">Daphnia galeata</name>
    <dbReference type="NCBI Taxonomy" id="27404"/>
    <lineage>
        <taxon>Eukaryota</taxon>
        <taxon>Metazoa</taxon>
        <taxon>Ecdysozoa</taxon>
        <taxon>Arthropoda</taxon>
        <taxon>Crustacea</taxon>
        <taxon>Branchiopoda</taxon>
        <taxon>Diplostraca</taxon>
        <taxon>Cladocera</taxon>
        <taxon>Anomopoda</taxon>
        <taxon>Daphniidae</taxon>
        <taxon>Daphnia</taxon>
    </lineage>
</organism>
<dbReference type="PANTHER" id="PTHR46150:SF3">
    <property type="entry name" value="RHO GTPASE-ACTIVATING PROTEIN 100F"/>
    <property type="match status" value="1"/>
</dbReference>
<feature type="region of interest" description="Disordered" evidence="7">
    <location>
        <begin position="1182"/>
        <end position="1210"/>
    </location>
</feature>
<feature type="region of interest" description="Disordered" evidence="7">
    <location>
        <begin position="1099"/>
        <end position="1122"/>
    </location>
</feature>
<dbReference type="SUPFAM" id="SSF49562">
    <property type="entry name" value="C2 domain (Calcium/lipid-binding domain, CaLB)"/>
    <property type="match status" value="1"/>
</dbReference>
<dbReference type="PROSITE" id="PS51526">
    <property type="entry name" value="RFX_DBD"/>
    <property type="match status" value="1"/>
</dbReference>
<keyword evidence="6" id="KW-0539">Nucleus</keyword>
<evidence type="ECO:0000256" key="6">
    <source>
        <dbReference type="ARBA" id="ARBA00023242"/>
    </source>
</evidence>
<feature type="region of interest" description="Disordered" evidence="7">
    <location>
        <begin position="876"/>
        <end position="1071"/>
    </location>
</feature>
<keyword evidence="2" id="KW-0343">GTPase activation</keyword>
<dbReference type="Gene3D" id="1.10.10.10">
    <property type="entry name" value="Winged helix-like DNA-binding domain superfamily/Winged helix DNA-binding domain"/>
    <property type="match status" value="1"/>
</dbReference>
<evidence type="ECO:0000259" key="9">
    <source>
        <dbReference type="PROSITE" id="PS50238"/>
    </source>
</evidence>
<dbReference type="InterPro" id="IPR036390">
    <property type="entry name" value="WH_DNA-bd_sf"/>
</dbReference>
<feature type="compositionally biased region" description="Polar residues" evidence="7">
    <location>
        <begin position="1325"/>
        <end position="1348"/>
    </location>
</feature>
<dbReference type="Pfam" id="PF25340">
    <property type="entry name" value="BCD_RFX"/>
    <property type="match status" value="1"/>
</dbReference>
<dbReference type="InterPro" id="IPR008936">
    <property type="entry name" value="Rho_GTPase_activation_prot"/>
</dbReference>
<dbReference type="SMART" id="SM00324">
    <property type="entry name" value="RhoGAP"/>
    <property type="match status" value="1"/>
</dbReference>
<protein>
    <submittedName>
        <fullName evidence="11">Uncharacterized protein</fullName>
    </submittedName>
</protein>
<feature type="compositionally biased region" description="Low complexity" evidence="7">
    <location>
        <begin position="400"/>
        <end position="412"/>
    </location>
</feature>
<name>A0A8J2RQ07_9CRUS</name>
<gene>
    <name evidence="11" type="ORF">DGAL_LOCUS10683</name>
</gene>
<dbReference type="EMBL" id="CAKKLH010000268">
    <property type="protein sequence ID" value="CAH0107389.1"/>
    <property type="molecule type" value="Genomic_DNA"/>
</dbReference>
<dbReference type="OrthoDB" id="10056949at2759"/>
<feature type="compositionally biased region" description="Low complexity" evidence="7">
    <location>
        <begin position="114"/>
        <end position="124"/>
    </location>
</feature>
<evidence type="ECO:0000256" key="7">
    <source>
        <dbReference type="SAM" id="MobiDB-lite"/>
    </source>
</evidence>
<dbReference type="GO" id="GO:0016477">
    <property type="term" value="P:cell migration"/>
    <property type="evidence" value="ECO:0007669"/>
    <property type="project" value="TreeGrafter"/>
</dbReference>
<feature type="compositionally biased region" description="Basic and acidic residues" evidence="7">
    <location>
        <begin position="1187"/>
        <end position="1202"/>
    </location>
</feature>
<feature type="compositionally biased region" description="Polar residues" evidence="7">
    <location>
        <begin position="1461"/>
        <end position="1478"/>
    </location>
</feature>
<dbReference type="Pfam" id="PF00620">
    <property type="entry name" value="RhoGAP"/>
    <property type="match status" value="1"/>
</dbReference>
<dbReference type="FunFam" id="1.10.10.10:FF:000017">
    <property type="entry name" value="transcription factor RFX3 isoform X1"/>
    <property type="match status" value="1"/>
</dbReference>
<evidence type="ECO:0000256" key="3">
    <source>
        <dbReference type="ARBA" id="ARBA00023015"/>
    </source>
</evidence>
<comment type="subcellular location">
    <subcellularLocation>
        <location evidence="1">Nucleus</location>
    </subcellularLocation>
</comment>
<dbReference type="Pfam" id="PF25336">
    <property type="entry name" value="C2_SYDE"/>
    <property type="match status" value="1"/>
</dbReference>
<dbReference type="SUPFAM" id="SSF48350">
    <property type="entry name" value="GTPase activation domain, GAP"/>
    <property type="match status" value="1"/>
</dbReference>
<dbReference type="InterPro" id="IPR000008">
    <property type="entry name" value="C2_dom"/>
</dbReference>
<dbReference type="CDD" id="cd00030">
    <property type="entry name" value="C2"/>
    <property type="match status" value="1"/>
</dbReference>
<dbReference type="InterPro" id="IPR035892">
    <property type="entry name" value="C2_domain_sf"/>
</dbReference>
<dbReference type="GO" id="GO:0007165">
    <property type="term" value="P:signal transduction"/>
    <property type="evidence" value="ECO:0007669"/>
    <property type="project" value="InterPro"/>
</dbReference>
<dbReference type="InterPro" id="IPR003150">
    <property type="entry name" value="DNA-bd_RFX"/>
</dbReference>
<evidence type="ECO:0000256" key="2">
    <source>
        <dbReference type="ARBA" id="ARBA00022468"/>
    </source>
</evidence>
<dbReference type="SUPFAM" id="SSF46785">
    <property type="entry name" value="Winged helix' DNA-binding domain"/>
    <property type="match status" value="1"/>
</dbReference>
<evidence type="ECO:0000256" key="1">
    <source>
        <dbReference type="ARBA" id="ARBA00004123"/>
    </source>
</evidence>
<dbReference type="PANTHER" id="PTHR46150">
    <property type="entry name" value="RHO GTPASE-ACTIVATING PROTEIN 100F"/>
    <property type="match status" value="1"/>
</dbReference>
<feature type="region of interest" description="Disordered" evidence="7">
    <location>
        <begin position="817"/>
        <end position="852"/>
    </location>
</feature>
<keyword evidence="12" id="KW-1185">Reference proteome</keyword>
<dbReference type="GO" id="GO:0006355">
    <property type="term" value="P:regulation of DNA-templated transcription"/>
    <property type="evidence" value="ECO:0007669"/>
    <property type="project" value="InterPro"/>
</dbReference>
<dbReference type="Pfam" id="PF02257">
    <property type="entry name" value="RFX_DNA_binding"/>
    <property type="match status" value="1"/>
</dbReference>
<feature type="region of interest" description="Disordered" evidence="7">
    <location>
        <begin position="1461"/>
        <end position="1502"/>
    </location>
</feature>
<dbReference type="FunFam" id="1.10.555.10:FF:000031">
    <property type="entry name" value="rho GTPase-activating protein 100F isoform X6"/>
    <property type="match status" value="1"/>
</dbReference>
<dbReference type="InterPro" id="IPR057321">
    <property type="entry name" value="RFX1-4/6/8-like_BCD"/>
</dbReference>
<dbReference type="Gene3D" id="2.60.40.150">
    <property type="entry name" value="C2 domain"/>
    <property type="match status" value="1"/>
</dbReference>
<dbReference type="GO" id="GO:0005096">
    <property type="term" value="F:GTPase activator activity"/>
    <property type="evidence" value="ECO:0007669"/>
    <property type="project" value="UniProtKB-KW"/>
</dbReference>
<dbReference type="PROSITE" id="PS50238">
    <property type="entry name" value="RHOGAP"/>
    <property type="match status" value="1"/>
</dbReference>
<sequence>MSLMRGTAGNRLTRSGSDQRLPIVEQSSSTDMYGYARGKLGSGSHYGTTGRTQQQQQQQQPDAATRLGLTHRRRTSVDYASDTEASIRSYSHSTRRGFSVEGSSGSWKAPPPLLGLGITPTTPTSVSFHPTSQPDSRSNSLPRDRGGGGSASNRFRREVHFEQTSLTGRPSASSMLDNTDDSDGAVSAPEMTVSQKQKQLQRLSQQQHHLQQQQLLYSRGILPGSAAPLSKLPGNFTAAEYKAWMQRAPSTSAIYERLRQSRDAIEAHRVAKLTFSAENLVEKAKQEIPYYAYRSHFTATTNTGLLDENEPSSHLSLGGQGVGLGGSKSLLVGRSGSSGAVTELQPETPRGGIPQPTPANAARPTDPRFKLLEINPADFIKYRSERPNGATPTTHQMANTSGTSGMTTPTPAAGGGPGPAPGGGIEEGVSGLLWIHLLAGRGLRSTSSRLEPVRDLYCVLECDRAHKARTVIRSGDINFDWDETFDLDLVVNRELDFLIYSWDPQLRHRLCFKGSLHLVPLVRESTIHQVALKVEPRGTLYLKLRYTEPRTAFRRSPAGRKTPPPLFGVDLETVVTREGGNNVSSASLLTGGNGGVPIIVQKCVEEVERRGMDIVGLYRLCGSATKKRILREAFERNPRLVDLSPDSVPDINVITGLLKEYLRELPEPLLTKCLYQMLVDALAVCLPDDPEGNAKLMFSILECLPKGNRTTLFLLMDHLCLVTAQSDRNKMTPQNLAICFGPVLMLHSDDGSTLSSSSSSTTSTGLDFQKPIGVLKYLLQIWPMKSARAVEAAATASSTLRRIQQQQLQLQQRTASVAAQQQPSQPPQLQVQVVTPSAAPQTPSTSSTVSTSSSIIINNTIAAGAGAVVSAGPLTGPSTGHRVADRRLDLPPLPPRPAPKVLQPRALGGGVIGGNNNNNSSSSSSVMKSPRSSGGPPSSDAPIIRGEADGSPAPLSTDSAAGAGSETPSLTSPTSTTSTTTSLNSPVQQHQQQSRAGAAGESRGRGRLPQQRKDYDSEDDCELDMSNHPGAMRMMSHKDDPSAGAGLVTADDTDQGESDLEKDHSDPLPLVQGKKSNIIVSGGDHRGWTMAATPVSFMSADPRPAGSSSLSQQQQQQQQQHGSIVAAVVEVVSSNSNGEVAAQVEACDLTLSSSANNSTESLGVVVTHDNSDADAAAVAALEAEEAAEAKDASEEDNDHNNTDHSSPITVTVTSGSTQYIAMAVSGNETLGGDSSVHSTYVQYVDGSPDSALYAATNGQMTYPAYTVVESGAMYSPGNNQYYASGGGNNSITYSQVTPGQLTQTSGGTFLIQQGVDADGHTLITTTTRGSPQTEGNGSSSAYLVTGSQSGHSPSSAAVGGGGGVDSDSHYSLAHATRVSPATVQWLIDNYETAEGVSLPRSTLYAHYLRHCNEHKLEPVNAASFGKLIRSVFLGLRTRRLGTRGNSKYHYYGIRVKPTSSLNQMSVEESSPPSVQRHSSNGKRGAKGGAHSSSGSMDATSPTHQQYLGDAAAALPHWPDLEADRNQLPPGIDVDDLQAFVTLYRDHCEAMLDAVISLQFNTVETIWRHFWRSANNNEAVDVGMEEDPEKILPKAKLYVLSRCEPVLIFVKKADYQFYQNLVEVLIPDVLKEIPGSFTSSIRSFAKSLENWLLTAMNGCPEDIIIVKVAAVNAFSQTLRRYTSLNHLAQAARAVLHNPPQITQMLADLNRVDFHNIQEQGAWVCRCDPELVAWLENDFKITLHNQATLEQWVQWLERVVDRVIKPFENGSTQEFVRVARQFLLKWSFYSSMVIRDLTLRSAASFGSFHLIRLLYDEYIFYLVEHRVAMVTGETPIAVMSEFVNMTLRPKDEDETGSTSVPPSPSGSSTSLHVGITTPLSAQSKSSSGNNNSSQQHLQHSMADGSSSNNVKRPKLS</sequence>
<reference evidence="11" key="1">
    <citation type="submission" date="2021-11" db="EMBL/GenBank/DDBJ databases">
        <authorList>
            <person name="Schell T."/>
        </authorList>
    </citation>
    <scope>NUCLEOTIDE SEQUENCE</scope>
    <source>
        <strain evidence="11">M5</strain>
    </source>
</reference>
<feature type="compositionally biased region" description="Polar residues" evidence="7">
    <location>
        <begin position="83"/>
        <end position="92"/>
    </location>
</feature>
<feature type="compositionally biased region" description="Polar residues" evidence="7">
    <location>
        <begin position="125"/>
        <end position="141"/>
    </location>
</feature>
<evidence type="ECO:0000259" key="10">
    <source>
        <dbReference type="PROSITE" id="PS51526"/>
    </source>
</evidence>
<evidence type="ECO:0000256" key="5">
    <source>
        <dbReference type="ARBA" id="ARBA00023163"/>
    </source>
</evidence>
<comment type="caution">
    <text evidence="11">The sequence shown here is derived from an EMBL/GenBank/DDBJ whole genome shotgun (WGS) entry which is preliminary data.</text>
</comment>
<feature type="compositionally biased region" description="Polar residues" evidence="7">
    <location>
        <begin position="984"/>
        <end position="993"/>
    </location>
</feature>
<evidence type="ECO:0000259" key="8">
    <source>
        <dbReference type="PROSITE" id="PS50004"/>
    </source>
</evidence>
<dbReference type="GO" id="GO:0097060">
    <property type="term" value="C:synaptic membrane"/>
    <property type="evidence" value="ECO:0007669"/>
    <property type="project" value="TreeGrafter"/>
</dbReference>
<keyword evidence="5" id="KW-0804">Transcription</keyword>
<dbReference type="GO" id="GO:0046578">
    <property type="term" value="P:regulation of Ras protein signal transduction"/>
    <property type="evidence" value="ECO:0007669"/>
    <property type="project" value="TreeGrafter"/>
</dbReference>